<organism evidence="2 3">
    <name type="scientific">Elysia crispata</name>
    <name type="common">lettuce slug</name>
    <dbReference type="NCBI Taxonomy" id="231223"/>
    <lineage>
        <taxon>Eukaryota</taxon>
        <taxon>Metazoa</taxon>
        <taxon>Spiralia</taxon>
        <taxon>Lophotrochozoa</taxon>
        <taxon>Mollusca</taxon>
        <taxon>Gastropoda</taxon>
        <taxon>Heterobranchia</taxon>
        <taxon>Euthyneura</taxon>
        <taxon>Panpulmonata</taxon>
        <taxon>Sacoglossa</taxon>
        <taxon>Placobranchoidea</taxon>
        <taxon>Plakobranchidae</taxon>
        <taxon>Elysia</taxon>
    </lineage>
</organism>
<sequence>MTRFLPYPQQSLSLSQSVAERSGPAPGLSPPARPPRVTSPQSSIWCLAWRDGNGRPSYCLADCGPRSDKIASSGGVSSS</sequence>
<protein>
    <submittedName>
        <fullName evidence="2">Uncharacterized protein</fullName>
    </submittedName>
</protein>
<proteinExistence type="predicted"/>
<feature type="compositionally biased region" description="Low complexity" evidence="1">
    <location>
        <begin position="9"/>
        <end position="26"/>
    </location>
</feature>
<dbReference type="AlphaFoldDB" id="A0AAE0XTX1"/>
<dbReference type="EMBL" id="JAWDGP010007584">
    <property type="protein sequence ID" value="KAK3712334.1"/>
    <property type="molecule type" value="Genomic_DNA"/>
</dbReference>
<evidence type="ECO:0000313" key="2">
    <source>
        <dbReference type="EMBL" id="KAK3712334.1"/>
    </source>
</evidence>
<evidence type="ECO:0000313" key="3">
    <source>
        <dbReference type="Proteomes" id="UP001283361"/>
    </source>
</evidence>
<name>A0AAE0XTX1_9GAST</name>
<reference evidence="2" key="1">
    <citation type="journal article" date="2023" name="G3 (Bethesda)">
        <title>A reference genome for the long-term kleptoplast-retaining sea slug Elysia crispata morphotype clarki.</title>
        <authorList>
            <person name="Eastman K.E."/>
            <person name="Pendleton A.L."/>
            <person name="Shaikh M.A."/>
            <person name="Suttiyut T."/>
            <person name="Ogas R."/>
            <person name="Tomko P."/>
            <person name="Gavelis G."/>
            <person name="Widhalm J.R."/>
            <person name="Wisecaver J.H."/>
        </authorList>
    </citation>
    <scope>NUCLEOTIDE SEQUENCE</scope>
    <source>
        <strain evidence="2">ECLA1</strain>
    </source>
</reference>
<evidence type="ECO:0000256" key="1">
    <source>
        <dbReference type="SAM" id="MobiDB-lite"/>
    </source>
</evidence>
<keyword evidence="3" id="KW-1185">Reference proteome</keyword>
<gene>
    <name evidence="2" type="ORF">RRG08_002665</name>
</gene>
<feature type="region of interest" description="Disordered" evidence="1">
    <location>
        <begin position="1"/>
        <end position="39"/>
    </location>
</feature>
<comment type="caution">
    <text evidence="2">The sequence shown here is derived from an EMBL/GenBank/DDBJ whole genome shotgun (WGS) entry which is preliminary data.</text>
</comment>
<dbReference type="Proteomes" id="UP001283361">
    <property type="component" value="Unassembled WGS sequence"/>
</dbReference>
<accession>A0AAE0XTX1</accession>